<feature type="domain" description="Threonine synthase N-terminal" evidence="8">
    <location>
        <begin position="3"/>
        <end position="79"/>
    </location>
</feature>
<sequence length="465" mass="50670">MLYSSTRGNAPARSLRELLSRGTAEDGGLYVPEAWPELTSSELATLSGRAYDQIASDVLALFGGAEWQQCDFTTGIRKALAGFERNDGPPLSRLDDQMWSMELFHGPTLAFKDYALAPLAEAIDRELTITDKRATVLCATSGDTGAATANAFAGRSRANAVILFPEGRVSDVQRKQMTCLGAANVQAISVRGDFDDCQCLVKNLYQSEAAKEYSYTAVNSINLARILLQASYYIYASVKIHNDCGQPVNFAVPSGNFGNVFAGYIAKQMGAPIGKLIVTSNENDVLPRLFETGMMSKAETIPTISPSMDIQVSSNFERMLWILKGRDGNATRDMQKQLAEKSIYELSQSQHSRLTKDFDAMKCGKDDALNTMRQIHKQFGKIICPHSATGYFAADQLRATLNGPIVVAETAHPAKFPTAVEEALGTLPETPVRLEDLFAREEEFTTVDPTVEAVLSVIDGIFGTP</sequence>
<dbReference type="RefSeq" id="WP_010442714.1">
    <property type="nucleotide sequence ID" value="NZ_AEYW01000018.1"/>
</dbReference>
<dbReference type="SUPFAM" id="SSF53686">
    <property type="entry name" value="Tryptophan synthase beta subunit-like PLP-dependent enzymes"/>
    <property type="match status" value="1"/>
</dbReference>
<gene>
    <name evidence="9" type="ORF">CLV75_2079</name>
</gene>
<dbReference type="InterPro" id="IPR004450">
    <property type="entry name" value="Thr_synthase-like"/>
</dbReference>
<reference evidence="9 10" key="1">
    <citation type="submission" date="2018-10" db="EMBL/GenBank/DDBJ databases">
        <title>Genomic Encyclopedia of Archaeal and Bacterial Type Strains, Phase II (KMG-II): from individual species to whole genera.</title>
        <authorList>
            <person name="Goeker M."/>
        </authorList>
    </citation>
    <scope>NUCLEOTIDE SEQUENCE [LARGE SCALE GENOMIC DNA]</scope>
    <source>
        <strain evidence="9 10">DSM 29317</strain>
    </source>
</reference>
<dbReference type="InterPro" id="IPR029144">
    <property type="entry name" value="Thr_synth_N"/>
</dbReference>
<evidence type="ECO:0000256" key="1">
    <source>
        <dbReference type="ARBA" id="ARBA00001933"/>
    </source>
</evidence>
<dbReference type="Gene3D" id="3.40.50.1100">
    <property type="match status" value="2"/>
</dbReference>
<dbReference type="AlphaFoldDB" id="A0A497ZRI4"/>
<dbReference type="InterPro" id="IPR037158">
    <property type="entry name" value="Thr_synth_N_sf"/>
</dbReference>
<dbReference type="CDD" id="cd01560">
    <property type="entry name" value="Thr-synth_2"/>
    <property type="match status" value="1"/>
</dbReference>
<dbReference type="PANTHER" id="PTHR42690">
    <property type="entry name" value="THREONINE SYNTHASE FAMILY MEMBER"/>
    <property type="match status" value="1"/>
</dbReference>
<feature type="modified residue" description="N6-(pyridoxal phosphate)lysine" evidence="6">
    <location>
        <position position="112"/>
    </location>
</feature>
<dbReference type="InterPro" id="IPR051166">
    <property type="entry name" value="Threonine_Synthase"/>
</dbReference>
<dbReference type="Pfam" id="PF24857">
    <property type="entry name" value="THR4_C"/>
    <property type="match status" value="1"/>
</dbReference>
<dbReference type="OrthoDB" id="9763107at2"/>
<evidence type="ECO:0000256" key="3">
    <source>
        <dbReference type="ARBA" id="ARBA00022898"/>
    </source>
</evidence>
<dbReference type="InterPro" id="IPR036052">
    <property type="entry name" value="TrpB-like_PALP_sf"/>
</dbReference>
<keyword evidence="10" id="KW-1185">Reference proteome</keyword>
<keyword evidence="4" id="KW-0456">Lyase</keyword>
<evidence type="ECO:0000313" key="9">
    <source>
        <dbReference type="EMBL" id="RLK08404.1"/>
    </source>
</evidence>
<comment type="cofactor">
    <cofactor evidence="1 6">
        <name>pyridoxal 5'-phosphate</name>
        <dbReference type="ChEBI" id="CHEBI:597326"/>
    </cofactor>
</comment>
<evidence type="ECO:0000256" key="4">
    <source>
        <dbReference type="ARBA" id="ARBA00023239"/>
    </source>
</evidence>
<dbReference type="EMBL" id="RCCT01000002">
    <property type="protein sequence ID" value="RLK08404.1"/>
    <property type="molecule type" value="Genomic_DNA"/>
</dbReference>
<evidence type="ECO:0000256" key="5">
    <source>
        <dbReference type="NCBIfam" id="TIGR00260"/>
    </source>
</evidence>
<evidence type="ECO:0000259" key="7">
    <source>
        <dbReference type="Pfam" id="PF00291"/>
    </source>
</evidence>
<dbReference type="Pfam" id="PF00291">
    <property type="entry name" value="PALP"/>
    <property type="match status" value="1"/>
</dbReference>
<dbReference type="InterPro" id="IPR001926">
    <property type="entry name" value="TrpB-like_PALP"/>
</dbReference>
<dbReference type="Proteomes" id="UP000271700">
    <property type="component" value="Unassembled WGS sequence"/>
</dbReference>
<organism evidence="9 10">
    <name type="scientific">Ruegeria conchae</name>
    <dbReference type="NCBI Taxonomy" id="981384"/>
    <lineage>
        <taxon>Bacteria</taxon>
        <taxon>Pseudomonadati</taxon>
        <taxon>Pseudomonadota</taxon>
        <taxon>Alphaproteobacteria</taxon>
        <taxon>Rhodobacterales</taxon>
        <taxon>Roseobacteraceae</taxon>
        <taxon>Ruegeria</taxon>
    </lineage>
</organism>
<name>A0A497ZRI4_9RHOB</name>
<dbReference type="Gene3D" id="3.90.1380.10">
    <property type="entry name" value="Threonine synthase, N-terminal domain"/>
    <property type="match status" value="1"/>
</dbReference>
<protein>
    <recommendedName>
        <fullName evidence="5">Threonine synthase</fullName>
        <ecNumber evidence="5">4.2.3.1</ecNumber>
    </recommendedName>
</protein>
<dbReference type="EC" id="4.2.3.1" evidence="5"/>
<evidence type="ECO:0000259" key="8">
    <source>
        <dbReference type="Pfam" id="PF14821"/>
    </source>
</evidence>
<dbReference type="GO" id="GO:0004795">
    <property type="term" value="F:threonine synthase activity"/>
    <property type="evidence" value="ECO:0007669"/>
    <property type="project" value="UniProtKB-UniRule"/>
</dbReference>
<feature type="domain" description="Tryptophan synthase beta chain-like PALP" evidence="7">
    <location>
        <begin position="102"/>
        <end position="321"/>
    </location>
</feature>
<evidence type="ECO:0000256" key="6">
    <source>
        <dbReference type="PIRSR" id="PIRSR604450-51"/>
    </source>
</evidence>
<evidence type="ECO:0000313" key="10">
    <source>
        <dbReference type="Proteomes" id="UP000271700"/>
    </source>
</evidence>
<dbReference type="NCBIfam" id="TIGR00260">
    <property type="entry name" value="thrC"/>
    <property type="match status" value="1"/>
</dbReference>
<comment type="similarity">
    <text evidence="2">Belongs to the threonine synthase family.</text>
</comment>
<dbReference type="Pfam" id="PF14821">
    <property type="entry name" value="Thr_synth_N"/>
    <property type="match status" value="1"/>
</dbReference>
<proteinExistence type="inferred from homology"/>
<keyword evidence="3 6" id="KW-0663">Pyridoxal phosphate</keyword>
<dbReference type="PANTHER" id="PTHR42690:SF1">
    <property type="entry name" value="THREONINE SYNTHASE-LIKE 2"/>
    <property type="match status" value="1"/>
</dbReference>
<dbReference type="STRING" id="981384.GCA_000192475_01082"/>
<comment type="caution">
    <text evidence="9">The sequence shown here is derived from an EMBL/GenBank/DDBJ whole genome shotgun (WGS) entry which is preliminary data.</text>
</comment>
<accession>A0A497ZRI4</accession>
<evidence type="ECO:0000256" key="2">
    <source>
        <dbReference type="ARBA" id="ARBA00005517"/>
    </source>
</evidence>
<dbReference type="GO" id="GO:0009088">
    <property type="term" value="P:threonine biosynthetic process"/>
    <property type="evidence" value="ECO:0007669"/>
    <property type="project" value="UniProtKB-UniRule"/>
</dbReference>